<comment type="caution">
    <text evidence="4">The sequence shown here is derived from an EMBL/GenBank/DDBJ whole genome shotgun (WGS) entry which is preliminary data.</text>
</comment>
<accession>A0AAQ4EY53</accession>
<sequence>MPDCYAVTGFPQAIGALDGFHFAISLPKYSIILLAIIDHHYPFLYLNVGSPGRCHDANVYGRSWLKKRVESDRFQSPVSVIEGTLIARILLCDQAFPMMPHLLKPYANAPNGSKQAIFNYNLSRPRRILENAFGHVKARFRFIMKRMKCKLLNAKQAIRASSTLQNICEAFRDNVEEQWVQDVHNYNALYEQPSHNTEASTAQGLDVRAALAEYFWKLAQ</sequence>
<feature type="domain" description="DDE Tnp4" evidence="3">
    <location>
        <begin position="28"/>
        <end position="166"/>
    </location>
</feature>
<dbReference type="EMBL" id="JARKHS020009576">
    <property type="protein sequence ID" value="KAK8779661.1"/>
    <property type="molecule type" value="Genomic_DNA"/>
</dbReference>
<dbReference type="Pfam" id="PF13359">
    <property type="entry name" value="DDE_Tnp_4"/>
    <property type="match status" value="1"/>
</dbReference>
<dbReference type="Proteomes" id="UP001321473">
    <property type="component" value="Unassembled WGS sequence"/>
</dbReference>
<evidence type="ECO:0000259" key="3">
    <source>
        <dbReference type="Pfam" id="PF13359"/>
    </source>
</evidence>
<evidence type="ECO:0000313" key="4">
    <source>
        <dbReference type="EMBL" id="KAK8779661.1"/>
    </source>
</evidence>
<organism evidence="4 5">
    <name type="scientific">Amblyomma americanum</name>
    <name type="common">Lone star tick</name>
    <dbReference type="NCBI Taxonomy" id="6943"/>
    <lineage>
        <taxon>Eukaryota</taxon>
        <taxon>Metazoa</taxon>
        <taxon>Ecdysozoa</taxon>
        <taxon>Arthropoda</taxon>
        <taxon>Chelicerata</taxon>
        <taxon>Arachnida</taxon>
        <taxon>Acari</taxon>
        <taxon>Parasitiformes</taxon>
        <taxon>Ixodida</taxon>
        <taxon>Ixodoidea</taxon>
        <taxon>Ixodidae</taxon>
        <taxon>Amblyomminae</taxon>
        <taxon>Amblyomma</taxon>
    </lineage>
</organism>
<dbReference type="InterPro" id="IPR027806">
    <property type="entry name" value="HARBI1_dom"/>
</dbReference>
<evidence type="ECO:0000256" key="1">
    <source>
        <dbReference type="ARBA" id="ARBA00001968"/>
    </source>
</evidence>
<dbReference type="AlphaFoldDB" id="A0AAQ4EY53"/>
<keyword evidence="5" id="KW-1185">Reference proteome</keyword>
<proteinExistence type="predicted"/>
<keyword evidence="2" id="KW-0479">Metal-binding</keyword>
<dbReference type="GO" id="GO:0046872">
    <property type="term" value="F:metal ion binding"/>
    <property type="evidence" value="ECO:0007669"/>
    <property type="project" value="UniProtKB-KW"/>
</dbReference>
<reference evidence="4 5" key="1">
    <citation type="journal article" date="2023" name="Arcadia Sci">
        <title>De novo assembly of a long-read Amblyomma americanum tick genome.</title>
        <authorList>
            <person name="Chou S."/>
            <person name="Poskanzer K.E."/>
            <person name="Rollins M."/>
            <person name="Thuy-Boun P.S."/>
        </authorList>
    </citation>
    <scope>NUCLEOTIDE SEQUENCE [LARGE SCALE GENOMIC DNA]</scope>
    <source>
        <strain evidence="4">F_SG_1</strain>
        <tissue evidence="4">Salivary glands</tissue>
    </source>
</reference>
<evidence type="ECO:0000256" key="2">
    <source>
        <dbReference type="ARBA" id="ARBA00022723"/>
    </source>
</evidence>
<comment type="cofactor">
    <cofactor evidence="1">
        <name>a divalent metal cation</name>
        <dbReference type="ChEBI" id="CHEBI:60240"/>
    </cofactor>
</comment>
<protein>
    <recommendedName>
        <fullName evidence="3">DDE Tnp4 domain-containing protein</fullName>
    </recommendedName>
</protein>
<evidence type="ECO:0000313" key="5">
    <source>
        <dbReference type="Proteomes" id="UP001321473"/>
    </source>
</evidence>
<name>A0AAQ4EY53_AMBAM</name>
<gene>
    <name evidence="4" type="ORF">V5799_019001</name>
</gene>